<evidence type="ECO:0000313" key="2">
    <source>
        <dbReference type="Proteomes" id="UP001249851"/>
    </source>
</evidence>
<dbReference type="AlphaFoldDB" id="A0AAD9R7D3"/>
<keyword evidence="2" id="KW-1185">Reference proteome</keyword>
<evidence type="ECO:0000313" key="1">
    <source>
        <dbReference type="EMBL" id="KAK2574468.1"/>
    </source>
</evidence>
<sequence length="87" mass="9262">MPFANDSKSEDQETLTEFLFAAVLTEVIRQELPLVSALNILLSIAAFFGNATVPLALSKVSTLHPPSKLACRSLTSLAATDLCVSVL</sequence>
<protein>
    <submittedName>
        <fullName evidence="1">Uncharacterized protein</fullName>
    </submittedName>
</protein>
<accession>A0AAD9R7D3</accession>
<reference evidence="1" key="1">
    <citation type="journal article" date="2023" name="G3 (Bethesda)">
        <title>Whole genome assembly and annotation of the endangered Caribbean coral Acropora cervicornis.</title>
        <authorList>
            <person name="Selwyn J.D."/>
            <person name="Vollmer S.V."/>
        </authorList>
    </citation>
    <scope>NUCLEOTIDE SEQUENCE</scope>
    <source>
        <strain evidence="1">K2</strain>
    </source>
</reference>
<reference evidence="1" key="2">
    <citation type="journal article" date="2023" name="Science">
        <title>Genomic signatures of disease resistance in endangered staghorn corals.</title>
        <authorList>
            <person name="Vollmer S.V."/>
            <person name="Selwyn J.D."/>
            <person name="Despard B.A."/>
            <person name="Roesel C.L."/>
        </authorList>
    </citation>
    <scope>NUCLEOTIDE SEQUENCE</scope>
    <source>
        <strain evidence="1">K2</strain>
    </source>
</reference>
<proteinExistence type="predicted"/>
<dbReference type="EMBL" id="JARQWQ010000001">
    <property type="protein sequence ID" value="KAK2574468.1"/>
    <property type="molecule type" value="Genomic_DNA"/>
</dbReference>
<gene>
    <name evidence="1" type="ORF">P5673_000638</name>
</gene>
<dbReference type="Proteomes" id="UP001249851">
    <property type="component" value="Unassembled WGS sequence"/>
</dbReference>
<organism evidence="1 2">
    <name type="scientific">Acropora cervicornis</name>
    <name type="common">Staghorn coral</name>
    <dbReference type="NCBI Taxonomy" id="6130"/>
    <lineage>
        <taxon>Eukaryota</taxon>
        <taxon>Metazoa</taxon>
        <taxon>Cnidaria</taxon>
        <taxon>Anthozoa</taxon>
        <taxon>Hexacorallia</taxon>
        <taxon>Scleractinia</taxon>
        <taxon>Astrocoeniina</taxon>
        <taxon>Acroporidae</taxon>
        <taxon>Acropora</taxon>
    </lineage>
</organism>
<name>A0AAD9R7D3_ACRCE</name>
<comment type="caution">
    <text evidence="1">The sequence shown here is derived from an EMBL/GenBank/DDBJ whole genome shotgun (WGS) entry which is preliminary data.</text>
</comment>